<dbReference type="EMBL" id="JACCJC010000011">
    <property type="protein sequence ID" value="KAF6238061.1"/>
    <property type="molecule type" value="Genomic_DNA"/>
</dbReference>
<evidence type="ECO:0000256" key="1">
    <source>
        <dbReference type="SAM" id="SignalP"/>
    </source>
</evidence>
<evidence type="ECO:0000313" key="2">
    <source>
        <dbReference type="EMBL" id="KAF6238061.1"/>
    </source>
</evidence>
<feature type="chain" id="PRO_5034817714" evidence="1">
    <location>
        <begin position="23"/>
        <end position="166"/>
    </location>
</feature>
<dbReference type="OrthoDB" id="5412576at2759"/>
<proteinExistence type="predicted"/>
<keyword evidence="3" id="KW-1185">Reference proteome</keyword>
<sequence length="166" mass="18309">MYVPLTPLTTLFLLLLPFSALASRPHRRFVDSNITPKLSTNTPSSPQYMAGTNQTFSAWTRSGCGNNTIGGENIWYPDLLYGQNNHALVVSYMLGRDLQPNEQLDMNFAYPDGSTKKGSDGVPIDKECALFQYTANPDQTTGATLAANTCYTPSVPVTCFNLWRTQ</sequence>
<protein>
    <submittedName>
        <fullName evidence="2">Uncharacterized protein</fullName>
    </submittedName>
</protein>
<accession>A0A8H6L766</accession>
<evidence type="ECO:0000313" key="3">
    <source>
        <dbReference type="Proteomes" id="UP000578531"/>
    </source>
</evidence>
<gene>
    <name evidence="2" type="ORF">HO173_003695</name>
</gene>
<reference evidence="2 3" key="1">
    <citation type="journal article" date="2020" name="Genomics">
        <title>Complete, high-quality genomes from long-read metagenomic sequencing of two wolf lichen thalli reveals enigmatic genome architecture.</title>
        <authorList>
            <person name="McKenzie S.K."/>
            <person name="Walston R.F."/>
            <person name="Allen J.L."/>
        </authorList>
    </citation>
    <scope>NUCLEOTIDE SEQUENCE [LARGE SCALE GENOMIC DNA]</scope>
    <source>
        <strain evidence="2">WasteWater2</strain>
    </source>
</reference>
<dbReference type="RefSeq" id="XP_037167375.1">
    <property type="nucleotide sequence ID" value="XM_037305620.1"/>
</dbReference>
<feature type="signal peptide" evidence="1">
    <location>
        <begin position="1"/>
        <end position="22"/>
    </location>
</feature>
<organism evidence="2 3">
    <name type="scientific">Letharia columbiana</name>
    <dbReference type="NCBI Taxonomy" id="112416"/>
    <lineage>
        <taxon>Eukaryota</taxon>
        <taxon>Fungi</taxon>
        <taxon>Dikarya</taxon>
        <taxon>Ascomycota</taxon>
        <taxon>Pezizomycotina</taxon>
        <taxon>Lecanoromycetes</taxon>
        <taxon>OSLEUM clade</taxon>
        <taxon>Lecanoromycetidae</taxon>
        <taxon>Lecanorales</taxon>
        <taxon>Lecanorineae</taxon>
        <taxon>Parmeliaceae</taxon>
        <taxon>Letharia</taxon>
    </lineage>
</organism>
<dbReference type="Proteomes" id="UP000578531">
    <property type="component" value="Unassembled WGS sequence"/>
</dbReference>
<comment type="caution">
    <text evidence="2">The sequence shown here is derived from an EMBL/GenBank/DDBJ whole genome shotgun (WGS) entry which is preliminary data.</text>
</comment>
<dbReference type="AlphaFoldDB" id="A0A8H6L766"/>
<keyword evidence="1" id="KW-0732">Signal</keyword>
<dbReference type="GeneID" id="59285361"/>
<name>A0A8H6L766_9LECA</name>